<reference evidence="2 3" key="1">
    <citation type="submission" date="2024-08" db="EMBL/GenBank/DDBJ databases">
        <authorList>
            <person name="Cucini C."/>
            <person name="Frati F."/>
        </authorList>
    </citation>
    <scope>NUCLEOTIDE SEQUENCE [LARGE SCALE GENOMIC DNA]</scope>
</reference>
<feature type="chain" id="PRO_5045236533" description="Secreted protein" evidence="1">
    <location>
        <begin position="21"/>
        <end position="244"/>
    </location>
</feature>
<dbReference type="InterPro" id="IPR009832">
    <property type="entry name" value="DUF1397"/>
</dbReference>
<dbReference type="Proteomes" id="UP001642540">
    <property type="component" value="Unassembled WGS sequence"/>
</dbReference>
<evidence type="ECO:0000313" key="3">
    <source>
        <dbReference type="Proteomes" id="UP001642540"/>
    </source>
</evidence>
<dbReference type="EMBL" id="CAXLJM020000128">
    <property type="protein sequence ID" value="CAL8139550.1"/>
    <property type="molecule type" value="Genomic_DNA"/>
</dbReference>
<comment type="caution">
    <text evidence="2">The sequence shown here is derived from an EMBL/GenBank/DDBJ whole genome shotgun (WGS) entry which is preliminary data.</text>
</comment>
<gene>
    <name evidence="2" type="ORF">ODALV1_LOCUS27884</name>
</gene>
<accession>A0ABP1RZ46</accession>
<feature type="signal peptide" evidence="1">
    <location>
        <begin position="1"/>
        <end position="20"/>
    </location>
</feature>
<evidence type="ECO:0000256" key="1">
    <source>
        <dbReference type="SAM" id="SignalP"/>
    </source>
</evidence>
<proteinExistence type="predicted"/>
<sequence length="244" mass="27337">MNYFLTGSLVLLSLIGFTVAGTSYNYIDEKQQSGQKSNVNYNQPFDASFYLEMSCPKKIPIDRLIVRRAEECLEKSLNDEIVTKLLIMASTREFQKFSTKFCKQWPQIRLCLDEIISYLEGCHEKSYIGQVTDEIVNFACTDPINDDVDTNNLGDFLTAGGMSCTNFDELAACMKYSLDESISFCTMIEKIRNCTKAAFVECESPTPWEVTEKGLGEVEGIMRCGTLEENGVASTAQSINAINN</sequence>
<keyword evidence="1" id="KW-0732">Signal</keyword>
<protein>
    <recommendedName>
        <fullName evidence="4">Secreted protein</fullName>
    </recommendedName>
</protein>
<keyword evidence="3" id="KW-1185">Reference proteome</keyword>
<dbReference type="Pfam" id="PF07165">
    <property type="entry name" value="DUF1397"/>
    <property type="match status" value="1"/>
</dbReference>
<organism evidence="2 3">
    <name type="scientific">Orchesella dallaii</name>
    <dbReference type="NCBI Taxonomy" id="48710"/>
    <lineage>
        <taxon>Eukaryota</taxon>
        <taxon>Metazoa</taxon>
        <taxon>Ecdysozoa</taxon>
        <taxon>Arthropoda</taxon>
        <taxon>Hexapoda</taxon>
        <taxon>Collembola</taxon>
        <taxon>Entomobryomorpha</taxon>
        <taxon>Entomobryoidea</taxon>
        <taxon>Orchesellidae</taxon>
        <taxon>Orchesellinae</taxon>
        <taxon>Orchesella</taxon>
    </lineage>
</organism>
<evidence type="ECO:0000313" key="2">
    <source>
        <dbReference type="EMBL" id="CAL8139550.1"/>
    </source>
</evidence>
<evidence type="ECO:0008006" key="4">
    <source>
        <dbReference type="Google" id="ProtNLM"/>
    </source>
</evidence>
<name>A0ABP1RZ46_9HEXA</name>